<comment type="caution">
    <text evidence="3">The sequence shown here is derived from an EMBL/GenBank/DDBJ whole genome shotgun (WGS) entry which is preliminary data.</text>
</comment>
<sequence>MIKLIRHAGAVGASAALVGGALLAGAGSASAAPQHAPGTGARAATAPSTSVCSRRHHRLDPWIEGQLAQFDPAAKRKLAVYDPWIKDQLARYAPTAC</sequence>
<dbReference type="AlphaFoldDB" id="A0A5C6K2G4"/>
<gene>
    <name evidence="3" type="ORF">FRZ03_05895</name>
</gene>
<accession>A0A5C6K2G4</accession>
<keyword evidence="2" id="KW-0732">Signal</keyword>
<feature type="signal peptide" evidence="2">
    <location>
        <begin position="1"/>
        <end position="31"/>
    </location>
</feature>
<name>A0A5C6K2G4_9ACTN</name>
<evidence type="ECO:0000313" key="4">
    <source>
        <dbReference type="Proteomes" id="UP000320481"/>
    </source>
</evidence>
<organism evidence="3 4">
    <name type="scientific">Streptomyces misionensis</name>
    <dbReference type="NCBI Taxonomy" id="67331"/>
    <lineage>
        <taxon>Bacteria</taxon>
        <taxon>Bacillati</taxon>
        <taxon>Actinomycetota</taxon>
        <taxon>Actinomycetes</taxon>
        <taxon>Kitasatosporales</taxon>
        <taxon>Streptomycetaceae</taxon>
        <taxon>Streptomyces</taxon>
    </lineage>
</organism>
<feature type="chain" id="PRO_5022765581" evidence="2">
    <location>
        <begin position="32"/>
        <end position="97"/>
    </location>
</feature>
<feature type="region of interest" description="Disordered" evidence="1">
    <location>
        <begin position="29"/>
        <end position="50"/>
    </location>
</feature>
<keyword evidence="4" id="KW-1185">Reference proteome</keyword>
<proteinExistence type="predicted"/>
<reference evidence="3" key="1">
    <citation type="journal article" date="2019" name="Microbiol. Resour. Announc.">
        <title>Draft Genomic Sequences of Streptomyces misionensis and Streptomyces albidoflavus, bacteria applied for phytopathogen biocontrol.</title>
        <authorList>
            <person name="Pylro V."/>
            <person name="Dias A."/>
            <person name="Andreote F."/>
            <person name="Varani A."/>
            <person name="Andreote C."/>
            <person name="Bernardo E."/>
            <person name="Martins T."/>
        </authorList>
    </citation>
    <scope>NUCLEOTIDE SEQUENCE [LARGE SCALE GENOMIC DNA]</scope>
    <source>
        <strain evidence="3">66</strain>
    </source>
</reference>
<dbReference type="Proteomes" id="UP000320481">
    <property type="component" value="Unassembled WGS sequence"/>
</dbReference>
<evidence type="ECO:0000256" key="1">
    <source>
        <dbReference type="SAM" id="MobiDB-lite"/>
    </source>
</evidence>
<dbReference type="EMBL" id="VOGW01000035">
    <property type="protein sequence ID" value="TWV55898.1"/>
    <property type="molecule type" value="Genomic_DNA"/>
</dbReference>
<dbReference type="RefSeq" id="WP_146464059.1">
    <property type="nucleotide sequence ID" value="NZ_VOGW01000035.1"/>
</dbReference>
<evidence type="ECO:0000256" key="2">
    <source>
        <dbReference type="SAM" id="SignalP"/>
    </source>
</evidence>
<evidence type="ECO:0000313" key="3">
    <source>
        <dbReference type="EMBL" id="TWV55898.1"/>
    </source>
</evidence>
<protein>
    <submittedName>
        <fullName evidence="3">Uncharacterized protein</fullName>
    </submittedName>
</protein>